<evidence type="ECO:0008006" key="5">
    <source>
        <dbReference type="Google" id="ProtNLM"/>
    </source>
</evidence>
<accession>A0A1V0AEF2</accession>
<sequence length="187" mass="19848">MSALRLITLSAAALALAACTTPRAATSPPASAQQPVSALPQPTSTTDLGPRPRPRICDRPGTHRVPAPDVLNINELALDGDQVLIRAKPTTMVCGPRVANDAYFEPAPGPAKTYRLTDRATVALVDMTDGPGTARYSAASFVELLRATPELSLDNGHLDPHFRSFRTATVTYADDTKITTLAQGYKP</sequence>
<evidence type="ECO:0000256" key="2">
    <source>
        <dbReference type="SAM" id="SignalP"/>
    </source>
</evidence>
<proteinExistence type="predicted"/>
<evidence type="ECO:0000313" key="4">
    <source>
        <dbReference type="Proteomes" id="UP000190797"/>
    </source>
</evidence>
<feature type="signal peptide" evidence="2">
    <location>
        <begin position="1"/>
        <end position="24"/>
    </location>
</feature>
<dbReference type="AlphaFoldDB" id="A0A1V0AEF2"/>
<dbReference type="RefSeq" id="WP_080044948.1">
    <property type="nucleotide sequence ID" value="NZ_OOHJ01000018.1"/>
</dbReference>
<keyword evidence="2" id="KW-0732">Signal</keyword>
<reference evidence="4" key="1">
    <citation type="journal article" date="2017" name="Med. Chem. Commun.">
        <title>Nonomuraea sp. ATCC 55076 harbours the largest actinomycete chromosome to date and the kistamicin biosynthetic gene cluster.</title>
        <authorList>
            <person name="Nazari B."/>
            <person name="Forneris C.C."/>
            <person name="Gibson M.I."/>
            <person name="Moon K."/>
            <person name="Schramma K.R."/>
            <person name="Seyedsayamdost M.R."/>
        </authorList>
    </citation>
    <scope>NUCLEOTIDE SEQUENCE [LARGE SCALE GENOMIC DNA]</scope>
    <source>
        <strain evidence="4">ATCC 55076</strain>
    </source>
</reference>
<keyword evidence="4" id="KW-1185">Reference proteome</keyword>
<dbReference type="EMBL" id="CP017717">
    <property type="protein sequence ID" value="AQZ68566.1"/>
    <property type="molecule type" value="Genomic_DNA"/>
</dbReference>
<gene>
    <name evidence="3" type="ORF">BKM31_50180</name>
</gene>
<evidence type="ECO:0000313" key="3">
    <source>
        <dbReference type="EMBL" id="AQZ68566.1"/>
    </source>
</evidence>
<feature type="compositionally biased region" description="Low complexity" evidence="1">
    <location>
        <begin position="24"/>
        <end position="42"/>
    </location>
</feature>
<dbReference type="Proteomes" id="UP000190797">
    <property type="component" value="Chromosome"/>
</dbReference>
<dbReference type="PROSITE" id="PS51257">
    <property type="entry name" value="PROKAR_LIPOPROTEIN"/>
    <property type="match status" value="1"/>
</dbReference>
<evidence type="ECO:0000256" key="1">
    <source>
        <dbReference type="SAM" id="MobiDB-lite"/>
    </source>
</evidence>
<dbReference type="OrthoDB" id="4236694at2"/>
<organism evidence="3 4">
    <name type="scientific">[Actinomadura] parvosata subsp. kistnae</name>
    <dbReference type="NCBI Taxonomy" id="1909395"/>
    <lineage>
        <taxon>Bacteria</taxon>
        <taxon>Bacillati</taxon>
        <taxon>Actinomycetota</taxon>
        <taxon>Actinomycetes</taxon>
        <taxon>Streptosporangiales</taxon>
        <taxon>Streptosporangiaceae</taxon>
        <taxon>Nonomuraea</taxon>
    </lineage>
</organism>
<name>A0A1V0AEF2_9ACTN</name>
<dbReference type="KEGG" id="noa:BKM31_50180"/>
<feature type="chain" id="PRO_5013273618" description="DUF306 domain-containing protein" evidence="2">
    <location>
        <begin position="25"/>
        <end position="187"/>
    </location>
</feature>
<protein>
    <recommendedName>
        <fullName evidence="5">DUF306 domain-containing protein</fullName>
    </recommendedName>
</protein>
<feature type="region of interest" description="Disordered" evidence="1">
    <location>
        <begin position="24"/>
        <end position="64"/>
    </location>
</feature>